<protein>
    <submittedName>
        <fullName evidence="2">Uncharacterized protein</fullName>
    </submittedName>
</protein>
<name>A0A9D3UQA2_9ROSI</name>
<proteinExistence type="predicted"/>
<dbReference type="AlphaFoldDB" id="A0A9D3UQA2"/>
<sequence length="117" mass="12996">MRSSGQWPTDNDDDAEVRWTGEADRRGELGGMADRQRLTAGRRGLGWATDNGITPAAGRGSFNGSEIQNQNGPKITAQTDVRNRHKTKTAKPPKSYQKTEPSRLGWFGWFHQNSAHC</sequence>
<feature type="compositionally biased region" description="Basic and acidic residues" evidence="1">
    <location>
        <begin position="16"/>
        <end position="28"/>
    </location>
</feature>
<organism evidence="2 3">
    <name type="scientific">Gossypium stocksii</name>
    <dbReference type="NCBI Taxonomy" id="47602"/>
    <lineage>
        <taxon>Eukaryota</taxon>
        <taxon>Viridiplantae</taxon>
        <taxon>Streptophyta</taxon>
        <taxon>Embryophyta</taxon>
        <taxon>Tracheophyta</taxon>
        <taxon>Spermatophyta</taxon>
        <taxon>Magnoliopsida</taxon>
        <taxon>eudicotyledons</taxon>
        <taxon>Gunneridae</taxon>
        <taxon>Pentapetalae</taxon>
        <taxon>rosids</taxon>
        <taxon>malvids</taxon>
        <taxon>Malvales</taxon>
        <taxon>Malvaceae</taxon>
        <taxon>Malvoideae</taxon>
        <taxon>Gossypium</taxon>
    </lineage>
</organism>
<feature type="compositionally biased region" description="Polar residues" evidence="1">
    <location>
        <begin position="62"/>
        <end position="80"/>
    </location>
</feature>
<feature type="region of interest" description="Disordered" evidence="1">
    <location>
        <begin position="1"/>
        <end position="101"/>
    </location>
</feature>
<dbReference type="Proteomes" id="UP000828251">
    <property type="component" value="Unassembled WGS sequence"/>
</dbReference>
<evidence type="ECO:0000256" key="1">
    <source>
        <dbReference type="SAM" id="MobiDB-lite"/>
    </source>
</evidence>
<dbReference type="EMBL" id="JAIQCV010000010">
    <property type="protein sequence ID" value="KAH1055316.1"/>
    <property type="molecule type" value="Genomic_DNA"/>
</dbReference>
<accession>A0A9D3UQA2</accession>
<gene>
    <name evidence="2" type="ORF">J1N35_033381</name>
</gene>
<evidence type="ECO:0000313" key="3">
    <source>
        <dbReference type="Proteomes" id="UP000828251"/>
    </source>
</evidence>
<reference evidence="2 3" key="1">
    <citation type="journal article" date="2021" name="Plant Biotechnol. J.">
        <title>Multi-omics assisted identification of the key and species-specific regulatory components of drought-tolerant mechanisms in Gossypium stocksii.</title>
        <authorList>
            <person name="Yu D."/>
            <person name="Ke L."/>
            <person name="Zhang D."/>
            <person name="Wu Y."/>
            <person name="Sun Y."/>
            <person name="Mei J."/>
            <person name="Sun J."/>
            <person name="Sun Y."/>
        </authorList>
    </citation>
    <scope>NUCLEOTIDE SEQUENCE [LARGE SCALE GENOMIC DNA]</scope>
    <source>
        <strain evidence="3">cv. E1</strain>
        <tissue evidence="2">Leaf</tissue>
    </source>
</reference>
<keyword evidence="3" id="KW-1185">Reference proteome</keyword>
<comment type="caution">
    <text evidence="2">The sequence shown here is derived from an EMBL/GenBank/DDBJ whole genome shotgun (WGS) entry which is preliminary data.</text>
</comment>
<evidence type="ECO:0000313" key="2">
    <source>
        <dbReference type="EMBL" id="KAH1055316.1"/>
    </source>
</evidence>